<dbReference type="Proteomes" id="UP001632037">
    <property type="component" value="Unassembled WGS sequence"/>
</dbReference>
<comment type="caution">
    <text evidence="2">The sequence shown here is derived from an EMBL/GenBank/DDBJ whole genome shotgun (WGS) entry which is preliminary data.</text>
</comment>
<keyword evidence="1" id="KW-0812">Transmembrane</keyword>
<sequence>MQSRAARAITKAVVAAGTAGAIATACWLLNRILDGSDDKRIEDGIEYVDTKDTDIDSDNEYDKYYSEQELDANDSFALLPVVSESDDESDEDALGYTADYFTPQHDVCVLSISVQTLVDPLPDILPSDCRLCRAVESCDASSEDLDLGGKLRALSFTESDSSDGSVFSFISELNDPDEHEMPVQRTRAHSRLYVRL</sequence>
<keyword evidence="1" id="KW-1133">Transmembrane helix</keyword>
<feature type="transmembrane region" description="Helical" evidence="1">
    <location>
        <begin position="12"/>
        <end position="30"/>
    </location>
</feature>
<dbReference type="PROSITE" id="PS51257">
    <property type="entry name" value="PROKAR_LIPOPROTEIN"/>
    <property type="match status" value="1"/>
</dbReference>
<dbReference type="EMBL" id="JBIMZQ010000033">
    <property type="protein sequence ID" value="KAL3662022.1"/>
    <property type="molecule type" value="Genomic_DNA"/>
</dbReference>
<organism evidence="2 3">
    <name type="scientific">Phytophthora oleae</name>
    <dbReference type="NCBI Taxonomy" id="2107226"/>
    <lineage>
        <taxon>Eukaryota</taxon>
        <taxon>Sar</taxon>
        <taxon>Stramenopiles</taxon>
        <taxon>Oomycota</taxon>
        <taxon>Peronosporomycetes</taxon>
        <taxon>Peronosporales</taxon>
        <taxon>Peronosporaceae</taxon>
        <taxon>Phytophthora</taxon>
    </lineage>
</organism>
<evidence type="ECO:0000313" key="3">
    <source>
        <dbReference type="Proteomes" id="UP001632037"/>
    </source>
</evidence>
<keyword evidence="1" id="KW-0472">Membrane</keyword>
<evidence type="ECO:0000313" key="2">
    <source>
        <dbReference type="EMBL" id="KAL3662022.1"/>
    </source>
</evidence>
<reference evidence="2 3" key="1">
    <citation type="submission" date="2024-09" db="EMBL/GenBank/DDBJ databases">
        <title>Genome sequencing and assembly of Phytophthora oleae, isolate VK10A, causative agent of rot of olive drupes.</title>
        <authorList>
            <person name="Conti Taguali S."/>
            <person name="Riolo M."/>
            <person name="La Spada F."/>
            <person name="Cacciola S.O."/>
            <person name="Dionisio G."/>
        </authorList>
    </citation>
    <scope>NUCLEOTIDE SEQUENCE [LARGE SCALE GENOMIC DNA]</scope>
    <source>
        <strain evidence="2 3">VK10A</strain>
    </source>
</reference>
<proteinExistence type="predicted"/>
<keyword evidence="3" id="KW-1185">Reference proteome</keyword>
<dbReference type="AlphaFoldDB" id="A0ABD3F6C7"/>
<gene>
    <name evidence="2" type="ORF">V7S43_012829</name>
</gene>
<accession>A0ABD3F6C7</accession>
<protein>
    <submittedName>
        <fullName evidence="2">Uncharacterized protein</fullName>
    </submittedName>
</protein>
<evidence type="ECO:0000256" key="1">
    <source>
        <dbReference type="SAM" id="Phobius"/>
    </source>
</evidence>
<name>A0ABD3F6C7_9STRA</name>